<dbReference type="AlphaFoldDB" id="A0A250FJS3"/>
<evidence type="ECO:0000313" key="6">
    <source>
        <dbReference type="Proteomes" id="UP000217334"/>
    </source>
</evidence>
<dbReference type="Proteomes" id="UP000217301">
    <property type="component" value="Chromosome"/>
</dbReference>
<reference evidence="2" key="1">
    <citation type="journal article" date="2017" name="Genome Announc.">
        <title>Twelve Complete Reference Genomes of Clinical Isolates in the Capnocytophaga Genus.</title>
        <authorList>
            <person name="Villarma A."/>
            <person name="Gulvik C.A."/>
            <person name="Rowe L.A."/>
            <person name="Sheth M."/>
            <person name="Juieng P."/>
            <person name="Nicholson A.C."/>
            <person name="Loparev V.N."/>
            <person name="McQuiston J.R."/>
        </authorList>
    </citation>
    <scope>NUCLEOTIDE SEQUENCE</scope>
    <source>
        <strain evidence="2">H4486</strain>
        <strain evidence="3">KC1668</strain>
    </source>
</reference>
<dbReference type="Proteomes" id="UP000249902">
    <property type="component" value="Unassembled WGS sequence"/>
</dbReference>
<dbReference type="Proteomes" id="UP000217334">
    <property type="component" value="Chromosome"/>
</dbReference>
<dbReference type="SMART" id="SM01126">
    <property type="entry name" value="DDE_Tnp_IS1595"/>
    <property type="match status" value="1"/>
</dbReference>
<organism evidence="2 6">
    <name type="scientific">Capnocytophaga sputigena</name>
    <dbReference type="NCBI Taxonomy" id="1019"/>
    <lineage>
        <taxon>Bacteria</taxon>
        <taxon>Pseudomonadati</taxon>
        <taxon>Bacteroidota</taxon>
        <taxon>Flavobacteriia</taxon>
        <taxon>Flavobacteriales</taxon>
        <taxon>Flavobacteriaceae</taxon>
        <taxon>Capnocytophaga</taxon>
    </lineage>
</organism>
<dbReference type="Pfam" id="PF12762">
    <property type="entry name" value="DDE_Tnp_IS1595"/>
    <property type="match status" value="1"/>
</dbReference>
<evidence type="ECO:0000259" key="1">
    <source>
        <dbReference type="SMART" id="SM01126"/>
    </source>
</evidence>
<evidence type="ECO:0000313" key="4">
    <source>
        <dbReference type="EMBL" id="SQA76464.1"/>
    </source>
</evidence>
<sequence length="208" mass="24206">MKGTYYKTPIDFKALIEKRDLAKTTLETFIDQQLFLLATTAWGECKFDEFSIGGKEEGKQGRSYDTKKKKVLCAMELTDRGKVKRFYALKIPDFSSKSLRTIFDKHISKTAQVTTDQWKGYKPIKDFNITQISSNDGKNFPTLHKVIHQVKSWIRGIYSWVSEFNIDRYLAEYSFRINRSQNKDTIFNKLMKRIVEPSPVSQSQLVCS</sequence>
<dbReference type="EMBL" id="CP022383">
    <property type="protein sequence ID" value="ATA78887.1"/>
    <property type="molecule type" value="Genomic_DNA"/>
</dbReference>
<dbReference type="EMBL" id="UAVP01000010">
    <property type="protein sequence ID" value="SQA76464.1"/>
    <property type="molecule type" value="Genomic_DNA"/>
</dbReference>
<dbReference type="eggNOG" id="COG3677">
    <property type="taxonomic scope" value="Bacteria"/>
</dbReference>
<evidence type="ECO:0000313" key="7">
    <source>
        <dbReference type="Proteomes" id="UP000249902"/>
    </source>
</evidence>
<accession>A0A250FJS3</accession>
<proteinExistence type="predicted"/>
<protein>
    <submittedName>
        <fullName evidence="4">Transposase and inactivated derivatives</fullName>
    </submittedName>
</protein>
<dbReference type="STRING" id="553177.CAPSP0001_2482"/>
<evidence type="ECO:0000313" key="5">
    <source>
        <dbReference type="Proteomes" id="UP000217301"/>
    </source>
</evidence>
<dbReference type="OrthoDB" id="1150959at2"/>
<keyword evidence="5" id="KW-1185">Reference proteome</keyword>
<evidence type="ECO:0000313" key="2">
    <source>
        <dbReference type="EMBL" id="ATA78887.1"/>
    </source>
</evidence>
<dbReference type="eggNOG" id="COG3628">
    <property type="taxonomic scope" value="Bacteria"/>
</dbReference>
<dbReference type="EMBL" id="CP022385">
    <property type="protein sequence ID" value="ATA85370.1"/>
    <property type="molecule type" value="Genomic_DNA"/>
</dbReference>
<dbReference type="InterPro" id="IPR024445">
    <property type="entry name" value="Tnp_ISXO2-like"/>
</dbReference>
<name>A0A250FJS3_CAPSP</name>
<evidence type="ECO:0000313" key="3">
    <source>
        <dbReference type="EMBL" id="ATA85370.1"/>
    </source>
</evidence>
<reference evidence="4 7" key="3">
    <citation type="submission" date="2018-06" db="EMBL/GenBank/DDBJ databases">
        <authorList>
            <consortium name="Pathogen Informatics"/>
            <person name="Doyle S."/>
        </authorList>
    </citation>
    <scope>NUCLEOTIDE SEQUENCE [LARGE SCALE GENOMIC DNA]</scope>
    <source>
        <strain evidence="4 7">NCTC11653</strain>
    </source>
</reference>
<feature type="domain" description="ISXO2-like transposase" evidence="1">
    <location>
        <begin position="40"/>
        <end position="178"/>
    </location>
</feature>
<gene>
    <name evidence="3" type="ORF">CGC55_13040</name>
    <name evidence="2" type="ORF">CGC59_03995</name>
    <name evidence="4" type="ORF">NCTC11653_02389</name>
</gene>
<dbReference type="NCBIfam" id="NF033547">
    <property type="entry name" value="transpos_IS1595"/>
    <property type="match status" value="1"/>
</dbReference>
<reference evidence="5 6" key="2">
    <citation type="submission" date="2017-06" db="EMBL/GenBank/DDBJ databases">
        <title>Capnocytophaga spp. assemblies.</title>
        <authorList>
            <person name="Gulvik C.A."/>
        </authorList>
    </citation>
    <scope>NUCLEOTIDE SEQUENCE [LARGE SCALE GENOMIC DNA]</scope>
    <source>
        <strain evidence="6">H4486</strain>
        <strain evidence="5">KC1668</strain>
    </source>
</reference>
<dbReference type="KEGG" id="cspu:CGC55_13040"/>